<accession>A0ACD3B450</accession>
<protein>
    <submittedName>
        <fullName evidence="1">Uncharacterized protein</fullName>
    </submittedName>
</protein>
<sequence>MIQQSEATKLLSLPTELLTEVMKNMTWKSVMRARKTCRRLQDVSKSLAVWRHLVRQEPRFSLCLEQPIEAYSSDELEYFLLRRKKTEVGYERAANGSGFELRRRILPVSTNSTYDCARLVPGGRWLLISTRHGSVKYYDLSTQDPTGRLLIPKRYIRSTSWMCVDVDMNSPTLRFNLALTNLDRNCDWGGCINFQRRFEIWEVSLVVDESGRGVGLSAGHKAQSSFLQEPKGNVYSVFLVGDYLSYEVMGQQERCVFFVQWKDIRESSYPKRMVTVPSMNAYILLNDHVCTINGSFISLVSLSALTEFTTVPPLRPTTSYTPLATIKLPESIYEDGVSNPMIYQDSQHFVAYLGCDFYEIVVSDSDASPGPQFDAIRVGRLPHRSWVGNCTISLSDGFCLAWLNRGGMLLQRFPGLKSSPGHQALLQVEGLNQFCLSLNVLDMASGQVITQQPSHIVISTFHLS</sequence>
<evidence type="ECO:0000313" key="1">
    <source>
        <dbReference type="EMBL" id="TFK72853.1"/>
    </source>
</evidence>
<organism evidence="1 2">
    <name type="scientific">Pluteus cervinus</name>
    <dbReference type="NCBI Taxonomy" id="181527"/>
    <lineage>
        <taxon>Eukaryota</taxon>
        <taxon>Fungi</taxon>
        <taxon>Dikarya</taxon>
        <taxon>Basidiomycota</taxon>
        <taxon>Agaricomycotina</taxon>
        <taxon>Agaricomycetes</taxon>
        <taxon>Agaricomycetidae</taxon>
        <taxon>Agaricales</taxon>
        <taxon>Pluteineae</taxon>
        <taxon>Pluteaceae</taxon>
        <taxon>Pluteus</taxon>
    </lineage>
</organism>
<reference evidence="1 2" key="1">
    <citation type="journal article" date="2019" name="Nat. Ecol. Evol.">
        <title>Megaphylogeny resolves global patterns of mushroom evolution.</title>
        <authorList>
            <person name="Varga T."/>
            <person name="Krizsan K."/>
            <person name="Foldi C."/>
            <person name="Dima B."/>
            <person name="Sanchez-Garcia M."/>
            <person name="Sanchez-Ramirez S."/>
            <person name="Szollosi G.J."/>
            <person name="Szarkandi J.G."/>
            <person name="Papp V."/>
            <person name="Albert L."/>
            <person name="Andreopoulos W."/>
            <person name="Angelini C."/>
            <person name="Antonin V."/>
            <person name="Barry K.W."/>
            <person name="Bougher N.L."/>
            <person name="Buchanan P."/>
            <person name="Buyck B."/>
            <person name="Bense V."/>
            <person name="Catcheside P."/>
            <person name="Chovatia M."/>
            <person name="Cooper J."/>
            <person name="Damon W."/>
            <person name="Desjardin D."/>
            <person name="Finy P."/>
            <person name="Geml J."/>
            <person name="Haridas S."/>
            <person name="Hughes K."/>
            <person name="Justo A."/>
            <person name="Karasinski D."/>
            <person name="Kautmanova I."/>
            <person name="Kiss B."/>
            <person name="Kocsube S."/>
            <person name="Kotiranta H."/>
            <person name="LaButti K.M."/>
            <person name="Lechner B.E."/>
            <person name="Liimatainen K."/>
            <person name="Lipzen A."/>
            <person name="Lukacs Z."/>
            <person name="Mihaltcheva S."/>
            <person name="Morgado L.N."/>
            <person name="Niskanen T."/>
            <person name="Noordeloos M.E."/>
            <person name="Ohm R.A."/>
            <person name="Ortiz-Santana B."/>
            <person name="Ovrebo C."/>
            <person name="Racz N."/>
            <person name="Riley R."/>
            <person name="Savchenko A."/>
            <person name="Shiryaev A."/>
            <person name="Soop K."/>
            <person name="Spirin V."/>
            <person name="Szebenyi C."/>
            <person name="Tomsovsky M."/>
            <person name="Tulloss R.E."/>
            <person name="Uehling J."/>
            <person name="Grigoriev I.V."/>
            <person name="Vagvolgyi C."/>
            <person name="Papp T."/>
            <person name="Martin F.M."/>
            <person name="Miettinen O."/>
            <person name="Hibbett D.S."/>
            <person name="Nagy L.G."/>
        </authorList>
    </citation>
    <scope>NUCLEOTIDE SEQUENCE [LARGE SCALE GENOMIC DNA]</scope>
    <source>
        <strain evidence="1 2">NL-1719</strain>
    </source>
</reference>
<proteinExistence type="predicted"/>
<dbReference type="Proteomes" id="UP000308600">
    <property type="component" value="Unassembled WGS sequence"/>
</dbReference>
<gene>
    <name evidence="1" type="ORF">BDN72DRAFT_855220</name>
</gene>
<evidence type="ECO:0000313" key="2">
    <source>
        <dbReference type="Proteomes" id="UP000308600"/>
    </source>
</evidence>
<keyword evidence="2" id="KW-1185">Reference proteome</keyword>
<name>A0ACD3B450_9AGAR</name>
<dbReference type="EMBL" id="ML208281">
    <property type="protein sequence ID" value="TFK72853.1"/>
    <property type="molecule type" value="Genomic_DNA"/>
</dbReference>